<evidence type="ECO:0000313" key="3">
    <source>
        <dbReference type="Proteomes" id="UP001565243"/>
    </source>
</evidence>
<dbReference type="EMBL" id="JBGFFX010000003">
    <property type="protein sequence ID" value="MEY8770382.1"/>
    <property type="molecule type" value="Genomic_DNA"/>
</dbReference>
<comment type="caution">
    <text evidence="2">The sequence shown here is derived from an EMBL/GenBank/DDBJ whole genome shotgun (WGS) entry which is preliminary data.</text>
</comment>
<gene>
    <name evidence="2" type="ORF">AB6T85_08095</name>
</gene>
<feature type="chain" id="PRO_5046357877" evidence="1">
    <location>
        <begin position="22"/>
        <end position="114"/>
    </location>
</feature>
<feature type="signal peptide" evidence="1">
    <location>
        <begin position="1"/>
        <end position="21"/>
    </location>
</feature>
<sequence length="114" mass="12521">MKILKLTLFVLFPGISFYATATSTAESAVIQVENTVEKNKLVTDANCVNYLLTADAEPGLDLIDVVEKHGGDCPGDPETQHRLFSVYVDQKTRQMISDKDDPAEGDFTFLPPAE</sequence>
<evidence type="ECO:0000256" key="1">
    <source>
        <dbReference type="SAM" id="SignalP"/>
    </source>
</evidence>
<name>A0ABV4E632_9GAMM</name>
<keyword evidence="1" id="KW-0732">Signal</keyword>
<reference evidence="2 3" key="1">
    <citation type="submission" date="2024-07" db="EMBL/GenBank/DDBJ databases">
        <authorList>
            <person name="Hebao G."/>
        </authorList>
    </citation>
    <scope>NUCLEOTIDE SEQUENCE [LARGE SCALE GENOMIC DNA]</scope>
    <source>
        <strain evidence="2 3">ACCC 02193</strain>
    </source>
</reference>
<evidence type="ECO:0000313" key="2">
    <source>
        <dbReference type="EMBL" id="MEY8770382.1"/>
    </source>
</evidence>
<dbReference type="RefSeq" id="WP_301253421.1">
    <property type="nucleotide sequence ID" value="NZ_JBGFFX010000003.1"/>
</dbReference>
<organism evidence="2 3">
    <name type="scientific">Erwinia aeris</name>
    <dbReference type="NCBI Taxonomy" id="3239803"/>
    <lineage>
        <taxon>Bacteria</taxon>
        <taxon>Pseudomonadati</taxon>
        <taxon>Pseudomonadota</taxon>
        <taxon>Gammaproteobacteria</taxon>
        <taxon>Enterobacterales</taxon>
        <taxon>Erwiniaceae</taxon>
        <taxon>Erwinia</taxon>
    </lineage>
</organism>
<protein>
    <submittedName>
        <fullName evidence="2">Uncharacterized protein</fullName>
    </submittedName>
</protein>
<dbReference type="Proteomes" id="UP001565243">
    <property type="component" value="Unassembled WGS sequence"/>
</dbReference>
<proteinExistence type="predicted"/>
<accession>A0ABV4E632</accession>
<keyword evidence="3" id="KW-1185">Reference proteome</keyword>